<evidence type="ECO:0000313" key="9">
    <source>
        <dbReference type="Proteomes" id="UP000286045"/>
    </source>
</evidence>
<evidence type="ECO:0000256" key="2">
    <source>
        <dbReference type="ARBA" id="ARBA00022448"/>
    </source>
</evidence>
<sequence>MSPWLGQPSIKGSSEASRMALLTLSTIGITFVWGVEQTYCTPYLLSLGLTKSKTSLVWIAGPLSGLIVQPIVGTIADRSTSKWGRRRPFILTGAIISALFLLLLGFTEDIVGFFVEDKISAQHLTISAAVLAIYAVDFSINAVMSAARSLVVDTLPIEKQQTGSAWGSRMSAIGHGIAFAAGAIDLPSLLGKSLGETQFKQLTVLAAFGLVGTCGMTCWAVTERILPSPPSKSKKEDGLYEVASHIWSTILHLPPRIRAICMAQFWAWIGWFPFLFYSTTWIGETYFRYDAPHDTKQSGDALGEVGRAGSKAFIIYSLITFFGSWFLPLVIKSPDDRRYTQRPPQSISGVVEKLNKYKPDLLTAWMWAHATFAAAMLFAPFARSFRFAATLVCLCGLPWNIASWAPHAFLGVEVNKLNGEGGSYRRLSNASLEMADMTGSPSDASLLRHDPRAAKSGSAGEPSGVYFGILNIYTTIPQFIGTIISTIVFSILEPGKSPELAHGAQPDEHHNTDGPNGVAVCLFIGALSAIAAVFATKKLKSI</sequence>
<feature type="transmembrane region" description="Helical" evidence="7">
    <location>
        <begin position="265"/>
        <end position="283"/>
    </location>
</feature>
<evidence type="ECO:0008006" key="10">
    <source>
        <dbReference type="Google" id="ProtNLM"/>
    </source>
</evidence>
<keyword evidence="9" id="KW-1185">Reference proteome</keyword>
<feature type="transmembrane region" description="Helical" evidence="7">
    <location>
        <begin position="126"/>
        <end position="151"/>
    </location>
</feature>
<dbReference type="EMBL" id="RYZI01000051">
    <property type="protein sequence ID" value="RWA12439.1"/>
    <property type="molecule type" value="Genomic_DNA"/>
</dbReference>
<comment type="subcellular location">
    <subcellularLocation>
        <location evidence="1">Membrane</location>
        <topology evidence="1">Multi-pass membrane protein</topology>
    </subcellularLocation>
</comment>
<dbReference type="PANTHER" id="PTHR19432:SF76">
    <property type="entry name" value="TRANSPORTER, PUTATIVE (EUROFUNG)-RELATED"/>
    <property type="match status" value="1"/>
</dbReference>
<comment type="caution">
    <text evidence="8">The sequence shown here is derived from an EMBL/GenBank/DDBJ whole genome shotgun (WGS) entry which is preliminary data.</text>
</comment>
<evidence type="ECO:0000256" key="3">
    <source>
        <dbReference type="ARBA" id="ARBA00022692"/>
    </source>
</evidence>
<dbReference type="Proteomes" id="UP000286045">
    <property type="component" value="Unassembled WGS sequence"/>
</dbReference>
<accession>A0A439DDD4</accession>
<feature type="transmembrane region" description="Helical" evidence="7">
    <location>
        <begin position="517"/>
        <end position="536"/>
    </location>
</feature>
<feature type="transmembrane region" description="Helical" evidence="7">
    <location>
        <begin position="55"/>
        <end position="76"/>
    </location>
</feature>
<feature type="transmembrane region" description="Helical" evidence="7">
    <location>
        <begin position="88"/>
        <end position="106"/>
    </location>
</feature>
<keyword evidence="3 7" id="KW-0812">Transmembrane</keyword>
<evidence type="ECO:0000256" key="4">
    <source>
        <dbReference type="ARBA" id="ARBA00022989"/>
    </source>
</evidence>
<organism evidence="8 9">
    <name type="scientific">Xylaria grammica</name>
    <dbReference type="NCBI Taxonomy" id="363999"/>
    <lineage>
        <taxon>Eukaryota</taxon>
        <taxon>Fungi</taxon>
        <taxon>Dikarya</taxon>
        <taxon>Ascomycota</taxon>
        <taxon>Pezizomycotina</taxon>
        <taxon>Sordariomycetes</taxon>
        <taxon>Xylariomycetidae</taxon>
        <taxon>Xylariales</taxon>
        <taxon>Xylariaceae</taxon>
        <taxon>Xylaria</taxon>
    </lineage>
</organism>
<dbReference type="PANTHER" id="PTHR19432">
    <property type="entry name" value="SUGAR TRANSPORTER"/>
    <property type="match status" value="1"/>
</dbReference>
<reference evidence="8 9" key="1">
    <citation type="submission" date="2018-12" db="EMBL/GenBank/DDBJ databases">
        <title>Draft genome sequence of Xylaria grammica IHI A82.</title>
        <authorList>
            <person name="Buettner E."/>
            <person name="Kellner H."/>
        </authorList>
    </citation>
    <scope>NUCLEOTIDE SEQUENCE [LARGE SCALE GENOMIC DNA]</scope>
    <source>
        <strain evidence="8 9">IHI A82</strain>
    </source>
</reference>
<evidence type="ECO:0000256" key="6">
    <source>
        <dbReference type="SAM" id="MobiDB-lite"/>
    </source>
</evidence>
<feature type="region of interest" description="Disordered" evidence="6">
    <location>
        <begin position="440"/>
        <end position="459"/>
    </location>
</feature>
<protein>
    <recommendedName>
        <fullName evidence="10">Major facilitator superfamily (MFS) profile domain-containing protein</fullName>
    </recommendedName>
</protein>
<keyword evidence="2" id="KW-0813">Transport</keyword>
<evidence type="ECO:0000256" key="5">
    <source>
        <dbReference type="ARBA" id="ARBA00023136"/>
    </source>
</evidence>
<dbReference type="GO" id="GO:0008506">
    <property type="term" value="F:sucrose:proton symporter activity"/>
    <property type="evidence" value="ECO:0007669"/>
    <property type="project" value="TreeGrafter"/>
</dbReference>
<proteinExistence type="predicted"/>
<name>A0A439DDD4_9PEZI</name>
<keyword evidence="4 7" id="KW-1133">Transmembrane helix</keyword>
<feature type="transmembrane region" description="Helical" evidence="7">
    <location>
        <begin position="16"/>
        <end position="35"/>
    </location>
</feature>
<feature type="transmembrane region" description="Helical" evidence="7">
    <location>
        <begin position="361"/>
        <end position="381"/>
    </location>
</feature>
<dbReference type="GO" id="GO:0005886">
    <property type="term" value="C:plasma membrane"/>
    <property type="evidence" value="ECO:0007669"/>
    <property type="project" value="TreeGrafter"/>
</dbReference>
<dbReference type="AlphaFoldDB" id="A0A439DDD4"/>
<dbReference type="Pfam" id="PF13347">
    <property type="entry name" value="MFS_2"/>
    <property type="match status" value="1"/>
</dbReference>
<evidence type="ECO:0000256" key="1">
    <source>
        <dbReference type="ARBA" id="ARBA00004141"/>
    </source>
</evidence>
<gene>
    <name evidence="8" type="ORF">EKO27_g2669</name>
</gene>
<dbReference type="SUPFAM" id="SSF103473">
    <property type="entry name" value="MFS general substrate transporter"/>
    <property type="match status" value="1"/>
</dbReference>
<dbReference type="InterPro" id="IPR036259">
    <property type="entry name" value="MFS_trans_sf"/>
</dbReference>
<feature type="transmembrane region" description="Helical" evidence="7">
    <location>
        <begin position="313"/>
        <end position="331"/>
    </location>
</feature>
<evidence type="ECO:0000256" key="7">
    <source>
        <dbReference type="SAM" id="Phobius"/>
    </source>
</evidence>
<feature type="transmembrane region" description="Helical" evidence="7">
    <location>
        <begin position="465"/>
        <end position="492"/>
    </location>
</feature>
<feature type="transmembrane region" description="Helical" evidence="7">
    <location>
        <begin position="387"/>
        <end position="410"/>
    </location>
</feature>
<dbReference type="Gene3D" id="1.20.1250.20">
    <property type="entry name" value="MFS general substrate transporter like domains"/>
    <property type="match status" value="1"/>
</dbReference>
<evidence type="ECO:0000313" key="8">
    <source>
        <dbReference type="EMBL" id="RWA12439.1"/>
    </source>
</evidence>
<keyword evidence="5 7" id="KW-0472">Membrane</keyword>